<keyword evidence="2" id="KW-0812">Transmembrane</keyword>
<dbReference type="OrthoDB" id="351282at2157"/>
<dbReference type="KEGG" id="naj:B1756_09395"/>
<keyword evidence="4" id="KW-1185">Reference proteome</keyword>
<feature type="transmembrane region" description="Helical" evidence="2">
    <location>
        <begin position="312"/>
        <end position="332"/>
    </location>
</feature>
<feature type="compositionally biased region" description="Basic and acidic residues" evidence="1">
    <location>
        <begin position="15"/>
        <end position="31"/>
    </location>
</feature>
<dbReference type="EMBL" id="CP019893">
    <property type="protein sequence ID" value="ARS89921.1"/>
    <property type="molecule type" value="Genomic_DNA"/>
</dbReference>
<dbReference type="GeneID" id="32894293"/>
<keyword evidence="2" id="KW-0472">Membrane</keyword>
<evidence type="ECO:0000313" key="4">
    <source>
        <dbReference type="Proteomes" id="UP000250088"/>
    </source>
</evidence>
<organism evidence="3 4">
    <name type="scientific">Natrarchaeobaculum aegyptiacum</name>
    <dbReference type="NCBI Taxonomy" id="745377"/>
    <lineage>
        <taxon>Archaea</taxon>
        <taxon>Methanobacteriati</taxon>
        <taxon>Methanobacteriota</taxon>
        <taxon>Stenosarchaea group</taxon>
        <taxon>Halobacteria</taxon>
        <taxon>Halobacteriales</taxon>
        <taxon>Natrialbaceae</taxon>
        <taxon>Natrarchaeobaculum</taxon>
    </lineage>
</organism>
<evidence type="ECO:0000256" key="1">
    <source>
        <dbReference type="SAM" id="MobiDB-lite"/>
    </source>
</evidence>
<protein>
    <submittedName>
        <fullName evidence="3">Uncharacterized protein</fullName>
    </submittedName>
</protein>
<feature type="region of interest" description="Disordered" evidence="1">
    <location>
        <begin position="1"/>
        <end position="54"/>
    </location>
</feature>
<sequence>MTDEIPSDSDDLDDETKRVVSEVDETLDRIGTESSDDETGESEETDDIPEGEPNVLEAHAGEGRTSRIHSAWARVLGFSATILLLLVSPVVVVANRIPGRVRVYRKCIDLGFKGLQKKTGAHLIAMTIYGDREIVPRLAEVDEEEQVIRTKNGEQWSLPDGLQSYTLGEANVVWGVADAHELVTPVGARTAEKLDLKDAVYVQNFNQRVKANQQKGHEPAATAAGGQQVRADGGNYSATGLFARSLNQWNGEPFEDVYINWANSNPDAEGMIVSLEKHYELQHSQAGNEEMKKQEDRGRLAEAFGDDARSKIVYLLLGVALTLGIMLAPELIGSIGGGDGGGSSIPMAVQPLLLGW</sequence>
<feature type="transmembrane region" description="Helical" evidence="2">
    <location>
        <begin position="71"/>
        <end position="95"/>
    </location>
</feature>
<dbReference type="AlphaFoldDB" id="A0A2Z2HRV2"/>
<feature type="compositionally biased region" description="Acidic residues" evidence="1">
    <location>
        <begin position="34"/>
        <end position="50"/>
    </location>
</feature>
<feature type="compositionally biased region" description="Acidic residues" evidence="1">
    <location>
        <begin position="1"/>
        <end position="14"/>
    </location>
</feature>
<dbReference type="Proteomes" id="UP000250088">
    <property type="component" value="Chromosome"/>
</dbReference>
<name>A0A2Z2HRV2_9EURY</name>
<evidence type="ECO:0000256" key="2">
    <source>
        <dbReference type="SAM" id="Phobius"/>
    </source>
</evidence>
<reference evidence="4" key="1">
    <citation type="submission" date="2017-02" db="EMBL/GenBank/DDBJ databases">
        <title>Natronthermophilus aegyptiacus gen. nov.,sp. nov., an aerobic, extremely halophilic alkalithermophilic archaeon isolated from the athalassohaline Wadi An Natrun, Egypt.</title>
        <authorList>
            <person name="Zhao B."/>
        </authorList>
    </citation>
    <scope>NUCLEOTIDE SEQUENCE [LARGE SCALE GENOMIC DNA]</scope>
    <source>
        <strain evidence="4">JW/NM-HA 15</strain>
    </source>
</reference>
<accession>A0A2Z2HRV2</accession>
<evidence type="ECO:0000313" key="3">
    <source>
        <dbReference type="EMBL" id="ARS89921.1"/>
    </source>
</evidence>
<gene>
    <name evidence="3" type="ORF">B1756_09395</name>
</gene>
<proteinExistence type="predicted"/>
<keyword evidence="2" id="KW-1133">Transmembrane helix</keyword>
<dbReference type="RefSeq" id="WP_086888300.1">
    <property type="nucleotide sequence ID" value="NZ_CP019893.1"/>
</dbReference>